<dbReference type="eggNOG" id="arCOG01408">
    <property type="taxonomic scope" value="Archaea"/>
</dbReference>
<dbReference type="PANTHER" id="PTHR12526">
    <property type="entry name" value="GLYCOSYLTRANSFERASE"/>
    <property type="match status" value="1"/>
</dbReference>
<evidence type="ECO:0000313" key="4">
    <source>
        <dbReference type="EMBL" id="AFH42621.1"/>
    </source>
</evidence>
<dbReference type="GeneID" id="12449710"/>
<dbReference type="Proteomes" id="UP000007391">
    <property type="component" value="Chromosome"/>
</dbReference>
<dbReference type="Pfam" id="PF00534">
    <property type="entry name" value="Glycos_transf_1"/>
    <property type="match status" value="1"/>
</dbReference>
<dbReference type="AlphaFoldDB" id="I0A0W4"/>
<dbReference type="InterPro" id="IPR001296">
    <property type="entry name" value="Glyco_trans_1"/>
</dbReference>
<dbReference type="CDD" id="cd03801">
    <property type="entry name" value="GT4_PimA-like"/>
    <property type="match status" value="1"/>
</dbReference>
<dbReference type="RefSeq" id="WP_014557770.1">
    <property type="nucleotide sequence ID" value="NC_017461.1"/>
</dbReference>
<keyword evidence="5" id="KW-1185">Reference proteome</keyword>
<organism evidence="4 5">
    <name type="scientific">Fervidicoccus fontis (strain DSM 19380 / JCM 18336 / VKM B-2539 / Kam940)</name>
    <dbReference type="NCBI Taxonomy" id="1163730"/>
    <lineage>
        <taxon>Archaea</taxon>
        <taxon>Thermoproteota</taxon>
        <taxon>Thermoprotei</taxon>
        <taxon>Fervidicoccales</taxon>
        <taxon>Fervidicoccaceae</taxon>
        <taxon>Fervidicoccus</taxon>
    </lineage>
</organism>
<accession>I0A0W4</accession>
<proteinExistence type="predicted"/>
<sequence length="169" mass="18373">MDIGAIYFTILATREELNLRAVIVGPGDQRLYRELADKLGISNKVLFTGFVDEDTKIGAIDASIALTLPSLSNYVEAYSLAITEAWAREKPVIASATGEIPYRVKHMINGLVVPPRDPKALAEAIKILIQDRGLGEKLGEIGKSGVITWSNVVDMLLKIYGEVFNASKG</sequence>
<keyword evidence="1" id="KW-0328">Glycosyltransferase</keyword>
<dbReference type="EMBL" id="CP003423">
    <property type="protein sequence ID" value="AFH42621.1"/>
    <property type="molecule type" value="Genomic_DNA"/>
</dbReference>
<name>I0A0W4_FERFK</name>
<dbReference type="Gene3D" id="3.40.50.2000">
    <property type="entry name" value="Glycogen Phosphorylase B"/>
    <property type="match status" value="2"/>
</dbReference>
<evidence type="ECO:0000313" key="5">
    <source>
        <dbReference type="Proteomes" id="UP000007391"/>
    </source>
</evidence>
<dbReference type="STRING" id="1163730.FFONT_0631"/>
<reference evidence="5" key="1">
    <citation type="submission" date="2012-03" db="EMBL/GenBank/DDBJ databases">
        <title>Fervidicoccus fontis complete genome analysis confirms its distinct phylogenetic position and predicts its environmental function.</title>
        <authorList>
            <person name="Lebedinsky A.V."/>
            <person name="Mardanov A.V."/>
            <person name="Gumerov V.M."/>
            <person name="Beletsky A.V."/>
            <person name="Kublanov I.V."/>
            <person name="Perevalova A.A."/>
            <person name="Bonch-Osmolovskaya E.A."/>
            <person name="Ravin N.V."/>
            <person name="Skryabin K.G."/>
        </authorList>
    </citation>
    <scope>NUCLEOTIDE SEQUENCE [LARGE SCALE GENOMIC DNA]</scope>
    <source>
        <strain evidence="5">DSM 19380 / VKM B-2539 / Kam940</strain>
    </source>
</reference>
<evidence type="ECO:0000259" key="3">
    <source>
        <dbReference type="Pfam" id="PF00534"/>
    </source>
</evidence>
<dbReference type="GO" id="GO:0016757">
    <property type="term" value="F:glycosyltransferase activity"/>
    <property type="evidence" value="ECO:0007669"/>
    <property type="project" value="UniProtKB-KW"/>
</dbReference>
<protein>
    <submittedName>
        <fullName evidence="4">Glycosyltransferase</fullName>
    </submittedName>
</protein>
<keyword evidence="2 4" id="KW-0808">Transferase</keyword>
<gene>
    <name evidence="4" type="ordered locus">FFONT_0631</name>
</gene>
<dbReference type="HOGENOM" id="CLU_1574909_0_0_2"/>
<feature type="domain" description="Glycosyl transferase family 1" evidence="3">
    <location>
        <begin position="11"/>
        <end position="143"/>
    </location>
</feature>
<dbReference type="InParanoid" id="I0A0W4"/>
<evidence type="ECO:0000256" key="1">
    <source>
        <dbReference type="ARBA" id="ARBA00022676"/>
    </source>
</evidence>
<evidence type="ECO:0000256" key="2">
    <source>
        <dbReference type="ARBA" id="ARBA00022679"/>
    </source>
</evidence>
<dbReference type="KEGG" id="ffo:FFONT_0631"/>
<dbReference type="PANTHER" id="PTHR12526:SF510">
    <property type="entry name" value="D-INOSITOL 3-PHOSPHATE GLYCOSYLTRANSFERASE"/>
    <property type="match status" value="1"/>
</dbReference>
<dbReference type="SUPFAM" id="SSF53756">
    <property type="entry name" value="UDP-Glycosyltransferase/glycogen phosphorylase"/>
    <property type="match status" value="1"/>
</dbReference>
<dbReference type="OrthoDB" id="132546at2157"/>
<reference evidence="4 5" key="2">
    <citation type="journal article" date="2014" name="Extremophiles">
        <title>Analysis of the complete genome of Fervidococcus fontis confirms the distinct phylogenetic position of the order Fervidicoccales and suggests its environmental function.</title>
        <authorList>
            <person name="Lebedinsky A.V."/>
            <person name="Mardanov A.V."/>
            <person name="Kublanov I.V."/>
            <person name="Gumerov V.M."/>
            <person name="Beletsky A.V."/>
            <person name="Perevalova A.A."/>
            <person name="Bidzhieva S.Kh."/>
            <person name="Bonch-Osmolovskaya E.A."/>
            <person name="Skryabin K.G."/>
            <person name="Ravin N.V."/>
        </authorList>
    </citation>
    <scope>NUCLEOTIDE SEQUENCE [LARGE SCALE GENOMIC DNA]</scope>
    <source>
        <strain evidence="5">DSM 19380 / VKM B-2539 / Kam940</strain>
    </source>
</reference>